<evidence type="ECO:0000256" key="9">
    <source>
        <dbReference type="ARBA" id="ARBA00023017"/>
    </source>
</evidence>
<dbReference type="Gene3D" id="1.10.287.2620">
    <property type="match status" value="1"/>
</dbReference>
<keyword evidence="17" id="KW-1185">Reference proteome</keyword>
<dbReference type="EMBL" id="CANTUO010000003">
    <property type="protein sequence ID" value="CAI5758795.1"/>
    <property type="molecule type" value="Genomic_DNA"/>
</dbReference>
<dbReference type="GO" id="GO:0008569">
    <property type="term" value="F:minus-end-directed microtubule motor activity"/>
    <property type="evidence" value="ECO:0007669"/>
    <property type="project" value="InterPro"/>
</dbReference>
<dbReference type="SMART" id="SM00382">
    <property type="entry name" value="AAA"/>
    <property type="match status" value="4"/>
</dbReference>
<evidence type="ECO:0000313" key="17">
    <source>
        <dbReference type="Proteomes" id="UP001152885"/>
    </source>
</evidence>
<dbReference type="Gene3D" id="1.10.8.710">
    <property type="match status" value="1"/>
</dbReference>
<evidence type="ECO:0000256" key="8">
    <source>
        <dbReference type="ARBA" id="ARBA00022840"/>
    </source>
</evidence>
<evidence type="ECO:0000256" key="4">
    <source>
        <dbReference type="ARBA" id="ARBA00022197"/>
    </source>
</evidence>
<dbReference type="Pfam" id="PF12781">
    <property type="entry name" value="AAA_9"/>
    <property type="match status" value="1"/>
</dbReference>
<dbReference type="GO" id="GO:0072384">
    <property type="term" value="P:organelle transport along microtubule"/>
    <property type="evidence" value="ECO:0007669"/>
    <property type="project" value="UniProtKB-ARBA"/>
</dbReference>
<dbReference type="Proteomes" id="UP001152885">
    <property type="component" value="Unassembled WGS sequence"/>
</dbReference>
<evidence type="ECO:0000256" key="1">
    <source>
        <dbReference type="ARBA" id="ARBA00004245"/>
    </source>
</evidence>
<dbReference type="FunFam" id="3.40.50.300:FF:002357">
    <property type="entry name" value="Glutathione S-transferase class-mu 26 kDa isozyme"/>
    <property type="match status" value="1"/>
</dbReference>
<dbReference type="SUPFAM" id="SSF52540">
    <property type="entry name" value="P-loop containing nucleoside triphosphate hydrolases"/>
    <property type="match status" value="4"/>
</dbReference>
<feature type="domain" description="AAA+ ATPase" evidence="15">
    <location>
        <begin position="2359"/>
        <end position="2522"/>
    </location>
</feature>
<dbReference type="Pfam" id="PF12777">
    <property type="entry name" value="MT"/>
    <property type="match status" value="1"/>
</dbReference>
<dbReference type="Pfam" id="PF03028">
    <property type="entry name" value="Dynein_heavy"/>
    <property type="match status" value="1"/>
</dbReference>
<dbReference type="InterPro" id="IPR004273">
    <property type="entry name" value="Dynein_heavy_D6_P-loop"/>
</dbReference>
<sequence length="3665" mass="424683">MDEVLEHTTQEQLCRFINIFISTEEKQILSLDQNEKILTQFISHHNSQSIYIIRFDNNTLELYNNLPSINELPHNISTIVILIKPKGPITSQAPISQQINIVNVPVPSLNQTDDQFEQFEQLRLTINSGLSPYFDFLSGLNEDSALVSIKKKFTELSLSLQHLQQRIQIPDLIISTHPKIKKVIEKSIDIDDLEEDSDTLNEISTITNQWIQQIQSITRLDHKASNGISILEDIQFWNSMESALLSLQQQMNSEEIKLSIDLLNRAKRFHITMRFQNDTELVDKMNHTKQINAFMKELPVDDLFMTNTNFEKFNDTAIRLFSHLKNKLTILPLTRAIANQFNSIGVLLKELITIEWIHLLHADDLQSEAALSENLVEIQSLNKVIQFEQNTTALANQLTKLEKFYNIIDNHYHRLKTSFFNFDSFKDIVKEIQKEFNEICLENIDNTDQLAELINNEIATIFSTRLRAQLFIINQKAANTNANVEVLELDKYNINIPVVRHELFFQEESFGLLPNFIDGKVELFDFLNSVISIVEQQAISNLAAKSRIIQINSETIQDELSSLMVNIDKLYDECEIYLNKWEYLQNLWELDLTDSNDISKIFEKTSVYDWYDKIKEILSLRNLFDQTESFKTFGQLIIIEFSKIQNRVAVNFDLLKKNLLHYFQTKLSLELKQFNQQLMKTKENLEEPLQFHGDAEKLFENIDNYLSSKNNLSIWLVRTNQFHDIQKYLSNQRVKFPMDWLFTEQLQNNLSMITSLIDRKCKLIEENKEFLISKVLSESKKLNETIRSLSKDWEVKKPIAGNIIPSTALLILKTFQTKFGESHNFSNFIINTAESLDVSISFEDLSYILEEIRELTKVWSSVNHLWEDLESLKQLKWVDLESRELYHQLNDLLTTSRSLPSNIRQYPAICDIQDYVKAQLKNQSKISELKSDYMKPRHWKVLLNQLGFTKVDHENLKVVDVWNLNILLNVQTVDAMLEQARNERTLEDSLNAINTAWSEITFELFNYENKCRLIKNWDLLFDQCNTDLNALSSMRNSPYFATFEKEISDLENNINTLFLILDAWIEVQRQWVYLNGVFGSKNNDLKQLLPVESSRFNNISYELLSLFKRLYKFNLVIDIVVFQDLQNIMSRYVESLIKVRKSLSEYLEKQREFFPRFYFIGDEDLLELIGRSHDYSTINKHVKKMFSGIDEIEFDRDASLIVGVISAEGEYLEFVSSVSMIKYPKVHEWLKMMELETKLSLSNLVNQNIESWGKTIKSDELLNVLQKLPAQVSTLLSQISFTNNVDPNISNYQQLCELVIKLVNLIESDISSLTRKKIQYLLIEIIHQREIAKQLTEKEYLWNLQQKFYYDTSMKDPLKRLKIKQVNVEFIYGWEYLGLPEKLAYTPLTDDCYLTMCQALAMKLGGSPFGPAGTGKTETIKALGHNLGKMVIVFNCDKSFDFQSMSRIFLGLCKVGNWGCFDEFNRLDEKSLSAISSQIESIEYGLRDFNKPVSISNREIYVNPETGLFVTMNPGYAGRSELPENLKKLFRSFSMSKPDSEIIVEILLTSQGFKTANDLSRKIVAFYLKLDSELSTQRHYDFGLRALKSMLNRCGSLKRRNKVSNEYELVLESINATIAPKLVNADEKLFHKLKEEYFPSTEVSNDSADIIEKIEIYCVSAGLLCNDKVITKALQLIEIQKSAHGIMLIGAPGSGKSTILHLVANVLSEEHKLIRIDAKLLSTSELFGKLDSITREWTDGLFTSILRKVNENLRNESSKQIWIVFDGDVDPQWAENLNSVLDDNKILTLPNGERIELPMNVRIVFEVDSLKYTTPATISRCGIVWFDESLVSIESSFIKLIYNLSTYYDEDMNKALQTKFVDELKQLVTVEFLSEMNNVAQGIDHVMTYTFDRAITSFETMLKIYLRRLSVDYDVDLRLYTAKSTILSIIWSFAGDAPLESRNTFAKMISQKGSFAHVDIVEDLIDYDVSIEDGQWINWNNRVVSTDLEPHEVSNPNIIVPTLDTVRHESLVYSIINEHRPLILCGPPGSGKTMTLLEALRKSPQLDLISLNFSKDTSPVSLLKALEQFCEYKQTSRGFILTPIVTGKWVVVFCDEINLPMIDEYGSQNIISLMRQMVEQNGFWRTKDMRWITLENVQFVGACNPPNDPGRSLLSDRFLRHVSVIMVDYPGTLSMQQIYQTFMKAILKCAPDLRGFARELTNASIEIYERNKNKFSHMQPHYVYSPRELTRWSKGLLEALKSKEYYQLIDLLRLWYHEGLRLFYDRLVSIDERLWVIATFRELTTIYFPNVDLNECFKSPIFFSDWMDSEYKSVNEVDLRNFVQARLRVFSEEVMDVDLILHDEMLDHVLRIDRVLKQPQGHMILVGPSSSGRSTLAKFVAWMNGLKIEQLSVQSDYRLINFDETLKKILLRCCDGEKICFIIDESTILESSFIERMNTLLANAEIPGLFNDEEYTALMTKCSENSHSQGLLLDTNAELYIWFTQQISRNLHVIFNIDETNTGQSVLTSPALFNRCVLSWMGDWSDTCLCEIAMSKINEIPFDTSSYNIPPNYETYSDFPATNFRDVIIDIISFIHRFIPNYKSTISINRTPNDFLTLIETFTSLYMEKQLELDKSQRHISVGLDKIRDTVVQVDKLKKKLAVKEQELKLKDEEARKVLDKMIVDQNEAERKQEFSIVTQAELEKQEIEIRKRREVVMKDLEFAEPAVLEAQRGVQNIKKQHLTEIRSMSNPPAAVKMTMESVCILLGYDVSSWRDVQLVIRKDDFIPNIVSFDGEAQISLELRNYMETNYLAREDYTFEVVHRASKACGPLLQWVRAQLAYSKILDSIGPLRHEVQKLEQQTIKTKAQLIAIDQMINELEESIENYKESYSQVIRETENIKSEMRVVHDEVERSMTLISNLENERTRWKESVDSFSGERDKLVGNSLLVAAFIAYCGPFDQRGREIIVEAWKHKLINANVKFDSTLVVANYLEKQIMNCLSNGLQNDELYLDNFALIKRSKFPLIIDPSSDVINALTKCFNQFTISSFLNDGLLNQLENSIRFGGAIIIQDCEYYNPILDSLLRNEIQRNGGRTMIKLGKELIDYSPKFKLILFTKEAQIQLSSFVMSRTTIINFTTTSGSLENQTLNIILKELKPDVEKQRVELNLLNSEYRTRLQGLEIDLLDSLNDSIQILDNEEVLKRLEIIKSESDSINEKLSNSDTVIAIIEQTRDYYRQLAKQTSVIYSMIELLTKLSSFYTFPLTRFISEFIETFRRNSHIKPTELIIQSYKEFYSIVVGSLQYEDKVVLTLLFSMAFYTEDIGDVFKQAFVSLISDKDYNLVFDICLAKREPEWDVATNIKNNDNPTIQVLSDLLLNSKLNAFAKLGSIFYDTPFESKYDLIHWIEHFQCLLFTSPIEVDASYKISQLATSLNKKLVVISMGSKEGIENANKELDKSIAKPQWVIIQNVQMSPLWFTQLENKLKNPIHEQSRIFITCSTSTKLPLGLISQTKVLNFEGQVGIKAIFNETVKLIPEYIVENVKLKYLVFLITWFHSLIVERLRYTPVSFKKRHDINDSDFTFALKIINNKMSWDEIKYLIVHVIYGSKIDDVYDLKYIDEFANTIFKEEFVFDDLNIPDGSLIDWIDQLPIETPLSWLNLEPDANDQLENQLVKQIRNKFINLIEI</sequence>
<evidence type="ECO:0000256" key="7">
    <source>
        <dbReference type="ARBA" id="ARBA00022741"/>
    </source>
</evidence>
<name>A0A9W4TYB3_9ASCO</name>
<organism evidence="16 17">
    <name type="scientific">Candida verbasci</name>
    <dbReference type="NCBI Taxonomy" id="1227364"/>
    <lineage>
        <taxon>Eukaryota</taxon>
        <taxon>Fungi</taxon>
        <taxon>Dikarya</taxon>
        <taxon>Ascomycota</taxon>
        <taxon>Saccharomycotina</taxon>
        <taxon>Pichiomycetes</taxon>
        <taxon>Debaryomycetaceae</taxon>
        <taxon>Candida/Lodderomyces clade</taxon>
        <taxon>Candida</taxon>
    </lineage>
</organism>
<feature type="domain" description="AAA+ ATPase" evidence="15">
    <location>
        <begin position="2018"/>
        <end position="2168"/>
    </location>
</feature>
<feature type="domain" description="AAA+ ATPase" evidence="15">
    <location>
        <begin position="1682"/>
        <end position="1910"/>
    </location>
</feature>
<keyword evidence="12" id="KW-0206">Cytoskeleton</keyword>
<dbReference type="Gene3D" id="1.20.140.100">
    <property type="entry name" value="Dynein heavy chain, N-terminal domain 2"/>
    <property type="match status" value="1"/>
</dbReference>
<dbReference type="InterPro" id="IPR003593">
    <property type="entry name" value="AAA+_ATPase"/>
</dbReference>
<dbReference type="Gene3D" id="1.10.472.130">
    <property type="match status" value="1"/>
</dbReference>
<dbReference type="InterPro" id="IPR027417">
    <property type="entry name" value="P-loop_NTPase"/>
</dbReference>
<protein>
    <recommendedName>
        <fullName evidence="4">Dynein heavy chain, cytoplasmic</fullName>
    </recommendedName>
    <alternativeName>
        <fullName evidence="13">Dynein heavy chain, cytosolic</fullName>
    </alternativeName>
</protein>
<evidence type="ECO:0000256" key="13">
    <source>
        <dbReference type="ARBA" id="ARBA00033439"/>
    </source>
</evidence>
<dbReference type="Pfam" id="PF22597">
    <property type="entry name" value="DYN_lid"/>
    <property type="match status" value="1"/>
</dbReference>
<dbReference type="PANTHER" id="PTHR45703:SF36">
    <property type="entry name" value="DYNEIN HEAVY CHAIN, CYTOPLASMIC"/>
    <property type="match status" value="1"/>
</dbReference>
<dbReference type="Gene3D" id="3.20.180.20">
    <property type="entry name" value="Dynein heavy chain, N-terminal domain 2"/>
    <property type="match status" value="1"/>
</dbReference>
<comment type="subunit">
    <text evidence="3">Consists of at least two heavy chains and a number of intermediate and light chains.</text>
</comment>
<dbReference type="Gene3D" id="1.20.920.20">
    <property type="match status" value="1"/>
</dbReference>
<evidence type="ECO:0000256" key="3">
    <source>
        <dbReference type="ARBA" id="ARBA00011655"/>
    </source>
</evidence>
<dbReference type="InterPro" id="IPR024317">
    <property type="entry name" value="Dynein_heavy_chain_D4_dom"/>
</dbReference>
<dbReference type="Gene3D" id="1.10.8.720">
    <property type="entry name" value="Region D6 of dynein motor"/>
    <property type="match status" value="1"/>
</dbReference>
<dbReference type="Gene3D" id="1.20.1280.160">
    <property type="match status" value="1"/>
</dbReference>
<comment type="subcellular location">
    <subcellularLocation>
        <location evidence="1">Cytoplasm</location>
        <location evidence="1">Cytoskeleton</location>
    </subcellularLocation>
</comment>
<evidence type="ECO:0000256" key="12">
    <source>
        <dbReference type="ARBA" id="ARBA00023212"/>
    </source>
</evidence>
<evidence type="ECO:0000256" key="14">
    <source>
        <dbReference type="SAM" id="Coils"/>
    </source>
</evidence>
<dbReference type="InterPro" id="IPR035706">
    <property type="entry name" value="AAA_9"/>
</dbReference>
<dbReference type="FunFam" id="3.40.50.300:FF:000071">
    <property type="entry name" value="Cytoplasmic dynein heavy chain 1"/>
    <property type="match status" value="1"/>
</dbReference>
<dbReference type="InterPro" id="IPR026983">
    <property type="entry name" value="DHC"/>
</dbReference>
<keyword evidence="9" id="KW-0243">Dynein</keyword>
<feature type="coiled-coil region" evidence="14">
    <location>
        <begin position="2850"/>
        <end position="2919"/>
    </location>
</feature>
<dbReference type="InterPro" id="IPR042228">
    <property type="entry name" value="Dynein_linker_3"/>
</dbReference>
<dbReference type="FunFam" id="3.20.180.20:FF:000002">
    <property type="entry name" value="Cytoplasmic dynein heavy chain 1"/>
    <property type="match status" value="1"/>
</dbReference>
<evidence type="ECO:0000256" key="11">
    <source>
        <dbReference type="ARBA" id="ARBA00023175"/>
    </source>
</evidence>
<dbReference type="Pfam" id="PF08393">
    <property type="entry name" value="DHC_N2"/>
    <property type="match status" value="1"/>
</dbReference>
<comment type="similarity">
    <text evidence="2">Belongs to the dynein heavy chain family.</text>
</comment>
<keyword evidence="10 14" id="KW-0175">Coiled coil</keyword>
<keyword evidence="11" id="KW-0505">Motor protein</keyword>
<evidence type="ECO:0000256" key="6">
    <source>
        <dbReference type="ARBA" id="ARBA00022701"/>
    </source>
</evidence>
<dbReference type="GO" id="GO:0007097">
    <property type="term" value="P:nuclear migration"/>
    <property type="evidence" value="ECO:0007669"/>
    <property type="project" value="UniProtKB-ARBA"/>
</dbReference>
<keyword evidence="5" id="KW-0963">Cytoplasm</keyword>
<feature type="domain" description="AAA+ ATPase" evidence="15">
    <location>
        <begin position="1405"/>
        <end position="1539"/>
    </location>
</feature>
<evidence type="ECO:0000313" key="16">
    <source>
        <dbReference type="EMBL" id="CAI5758795.1"/>
    </source>
</evidence>
<dbReference type="Gene3D" id="6.10.140.1060">
    <property type="match status" value="1"/>
</dbReference>
<dbReference type="InterPro" id="IPR041466">
    <property type="entry name" value="Dynein_AAA5_ext"/>
</dbReference>
<keyword evidence="6" id="KW-0493">Microtubule</keyword>
<evidence type="ECO:0000259" key="15">
    <source>
        <dbReference type="SMART" id="SM00382"/>
    </source>
</evidence>
<comment type="caution">
    <text evidence="16">The sequence shown here is derived from an EMBL/GenBank/DDBJ whole genome shotgun (WGS) entry which is preliminary data.</text>
</comment>
<dbReference type="Pfam" id="PF17852">
    <property type="entry name" value="Dynein_AAA_lid"/>
    <property type="match status" value="1"/>
</dbReference>
<dbReference type="Gene3D" id="1.20.920.30">
    <property type="match status" value="1"/>
</dbReference>
<dbReference type="CDD" id="cd00009">
    <property type="entry name" value="AAA"/>
    <property type="match status" value="1"/>
</dbReference>
<dbReference type="FunFam" id="1.20.920.20:FF:000002">
    <property type="entry name" value="Cytoplasmic dynein 1 heavy chain"/>
    <property type="match status" value="1"/>
</dbReference>
<keyword evidence="7" id="KW-0547">Nucleotide-binding</keyword>
<dbReference type="GO" id="GO:0051959">
    <property type="term" value="F:dynein light intermediate chain binding"/>
    <property type="evidence" value="ECO:0007669"/>
    <property type="project" value="InterPro"/>
</dbReference>
<dbReference type="InterPro" id="IPR013602">
    <property type="entry name" value="Dynein_heavy_linker"/>
</dbReference>
<dbReference type="InterPro" id="IPR054354">
    <property type="entry name" value="DYNC2H1-like_lid"/>
</dbReference>
<dbReference type="GO" id="GO:0005874">
    <property type="term" value="C:microtubule"/>
    <property type="evidence" value="ECO:0007669"/>
    <property type="project" value="UniProtKB-KW"/>
</dbReference>
<evidence type="ECO:0000256" key="10">
    <source>
        <dbReference type="ARBA" id="ARBA00023054"/>
    </source>
</evidence>
<proteinExistence type="inferred from homology"/>
<dbReference type="InterPro" id="IPR041658">
    <property type="entry name" value="AAA_lid_11"/>
</dbReference>
<dbReference type="Pfam" id="PF18198">
    <property type="entry name" value="AAA_lid_11"/>
    <property type="match status" value="1"/>
</dbReference>
<evidence type="ECO:0000256" key="2">
    <source>
        <dbReference type="ARBA" id="ARBA00008887"/>
    </source>
</evidence>
<dbReference type="Pfam" id="PF12780">
    <property type="entry name" value="AAA_8"/>
    <property type="match status" value="1"/>
</dbReference>
<dbReference type="GO" id="GO:0030286">
    <property type="term" value="C:dynein complex"/>
    <property type="evidence" value="ECO:0007669"/>
    <property type="project" value="UniProtKB-KW"/>
</dbReference>
<gene>
    <name evidence="16" type="ORF">CANVERA_P3307</name>
</gene>
<dbReference type="Pfam" id="PF12775">
    <property type="entry name" value="AAA_7"/>
    <property type="match status" value="1"/>
</dbReference>
<dbReference type="InterPro" id="IPR043157">
    <property type="entry name" value="Dynein_AAA1S"/>
</dbReference>
<keyword evidence="8" id="KW-0067">ATP-binding</keyword>
<evidence type="ECO:0000256" key="5">
    <source>
        <dbReference type="ARBA" id="ARBA00022490"/>
    </source>
</evidence>
<dbReference type="Gene3D" id="3.40.50.300">
    <property type="entry name" value="P-loop containing nucleotide triphosphate hydrolases"/>
    <property type="match status" value="5"/>
</dbReference>
<dbReference type="InterPro" id="IPR042219">
    <property type="entry name" value="AAA_lid_11_sf"/>
</dbReference>
<dbReference type="InterPro" id="IPR024743">
    <property type="entry name" value="Dynein_HC_stalk"/>
</dbReference>
<dbReference type="InterPro" id="IPR035699">
    <property type="entry name" value="AAA_6"/>
</dbReference>
<dbReference type="PANTHER" id="PTHR45703">
    <property type="entry name" value="DYNEIN HEAVY CHAIN"/>
    <property type="match status" value="1"/>
</dbReference>
<feature type="coiled-coil region" evidence="14">
    <location>
        <begin position="2627"/>
        <end position="2654"/>
    </location>
</feature>
<dbReference type="InterPro" id="IPR042222">
    <property type="entry name" value="Dynein_2_N"/>
</dbReference>
<dbReference type="Pfam" id="PF12774">
    <property type="entry name" value="AAA_6"/>
    <property type="match status" value="1"/>
</dbReference>
<reference evidence="16" key="1">
    <citation type="submission" date="2022-12" db="EMBL/GenBank/DDBJ databases">
        <authorList>
            <person name="Brejova B."/>
        </authorList>
    </citation>
    <scope>NUCLEOTIDE SEQUENCE</scope>
</reference>
<accession>A0A9W4TYB3</accession>
<dbReference type="OrthoDB" id="447173at2759"/>
<dbReference type="GO" id="GO:0045505">
    <property type="term" value="F:dynein intermediate chain binding"/>
    <property type="evidence" value="ECO:0007669"/>
    <property type="project" value="InterPro"/>
</dbReference>
<dbReference type="GO" id="GO:0005524">
    <property type="term" value="F:ATP binding"/>
    <property type="evidence" value="ECO:0007669"/>
    <property type="project" value="UniProtKB-KW"/>
</dbReference>
<dbReference type="Gene3D" id="1.20.58.1120">
    <property type="match status" value="1"/>
</dbReference>